<comment type="caution">
    <text evidence="1">The sequence shown here is derived from an EMBL/GenBank/DDBJ whole genome shotgun (WGS) entry which is preliminary data.</text>
</comment>
<accession>A0A7W2AAE4</accession>
<dbReference type="RefSeq" id="WP_181738026.1">
    <property type="nucleotide sequence ID" value="NZ_JACEMT010000041.1"/>
</dbReference>
<evidence type="ECO:0000313" key="2">
    <source>
        <dbReference type="Proteomes" id="UP000538931"/>
    </source>
</evidence>
<protein>
    <submittedName>
        <fullName evidence="1">DUF2164 family protein</fullName>
    </submittedName>
</protein>
<evidence type="ECO:0000313" key="1">
    <source>
        <dbReference type="EMBL" id="MBA4501806.1"/>
    </source>
</evidence>
<dbReference type="Pfam" id="PF09932">
    <property type="entry name" value="DUF2164"/>
    <property type="match status" value="1"/>
</dbReference>
<dbReference type="Proteomes" id="UP000538931">
    <property type="component" value="Unassembled WGS sequence"/>
</dbReference>
<sequence>MNDIKIPQENVDLLVSKIKRYFAEELDQEIGGLTTARPEVSVSWYRL</sequence>
<gene>
    <name evidence="1" type="ORF">H1S06_05445</name>
</gene>
<keyword evidence="2" id="KW-1185">Reference proteome</keyword>
<organism evidence="1 2">
    <name type="scientific">Marinobacterium marinum</name>
    <dbReference type="NCBI Taxonomy" id="2756129"/>
    <lineage>
        <taxon>Bacteria</taxon>
        <taxon>Pseudomonadati</taxon>
        <taxon>Pseudomonadota</taxon>
        <taxon>Gammaproteobacteria</taxon>
        <taxon>Oceanospirillales</taxon>
        <taxon>Oceanospirillaceae</taxon>
        <taxon>Marinobacterium</taxon>
    </lineage>
</organism>
<name>A0A7W2AAE4_9GAMM</name>
<reference evidence="1 2" key="1">
    <citation type="submission" date="2020-07" db="EMBL/GenBank/DDBJ databases">
        <title>Bacterium isolated from marien macroalgae.</title>
        <authorList>
            <person name="Zhu K."/>
            <person name="Lu D."/>
            <person name="Du Z."/>
        </authorList>
    </citation>
    <scope>NUCLEOTIDE SEQUENCE [LARGE SCALE GENOMIC DNA]</scope>
    <source>
        <strain evidence="1 2">3-1745</strain>
    </source>
</reference>
<proteinExistence type="predicted"/>
<dbReference type="EMBL" id="JACEMT010000041">
    <property type="protein sequence ID" value="MBA4501806.1"/>
    <property type="molecule type" value="Genomic_DNA"/>
</dbReference>
<dbReference type="InterPro" id="IPR018680">
    <property type="entry name" value="DUF2164"/>
</dbReference>
<dbReference type="AlphaFoldDB" id="A0A7W2AAE4"/>